<dbReference type="InterPro" id="IPR009061">
    <property type="entry name" value="DNA-bd_dom_put_sf"/>
</dbReference>
<dbReference type="Gene3D" id="3.40.50.280">
    <property type="entry name" value="Cobalamin-binding domain"/>
    <property type="match status" value="1"/>
</dbReference>
<dbReference type="AlphaFoldDB" id="A0A2S6ITU2"/>
<evidence type="ECO:0000313" key="5">
    <source>
        <dbReference type="Proteomes" id="UP000239485"/>
    </source>
</evidence>
<sequence length="336" mass="34228">MTLTVAAVARRLGVAPATLRTWDRRYGVGPSEHTAGAHRRYSASDLARLVVMRRLTLEGVAPAEAAAIASSATAGDADAALAEVTSVPRSLLEAAVSDAAAVSSTVDGALEQEGEDPAAADEAPGETDPREQRRPERLVLPLDAPTAARELLRSADASDVHETAERVAAAVREFGTARAWDEVLAPVLAQAGPGRGLVLGCATSVLQQSAPLVAAAAAASGHRCALVATCEEDSGGLPVLALATALAEAGLGSRSLGARVPRRVVAAAVRRSAPPVLVLHAQDEAAAPAQLEELLLVRPAPLVLLSGPGWQGVPRGGQHAGSVADVVRAAVDAVRR</sequence>
<keyword evidence="1" id="KW-0238">DNA-binding</keyword>
<evidence type="ECO:0000259" key="3">
    <source>
        <dbReference type="PROSITE" id="PS50937"/>
    </source>
</evidence>
<dbReference type="InterPro" id="IPR047057">
    <property type="entry name" value="MerR_fam"/>
</dbReference>
<dbReference type="Gene3D" id="1.10.1660.10">
    <property type="match status" value="1"/>
</dbReference>
<dbReference type="InterPro" id="IPR000551">
    <property type="entry name" value="MerR-type_HTH_dom"/>
</dbReference>
<organism evidence="4 5">
    <name type="scientific">Kineococcus xinjiangensis</name>
    <dbReference type="NCBI Taxonomy" id="512762"/>
    <lineage>
        <taxon>Bacteria</taxon>
        <taxon>Bacillati</taxon>
        <taxon>Actinomycetota</taxon>
        <taxon>Actinomycetes</taxon>
        <taxon>Kineosporiales</taxon>
        <taxon>Kineosporiaceae</taxon>
        <taxon>Kineococcus</taxon>
    </lineage>
</organism>
<gene>
    <name evidence="4" type="ORF">CLV92_103125</name>
</gene>
<dbReference type="SMART" id="SM00422">
    <property type="entry name" value="HTH_MERR"/>
    <property type="match status" value="1"/>
</dbReference>
<dbReference type="GO" id="GO:0003677">
    <property type="term" value="F:DNA binding"/>
    <property type="evidence" value="ECO:0007669"/>
    <property type="project" value="UniProtKB-KW"/>
</dbReference>
<dbReference type="GO" id="GO:0003700">
    <property type="term" value="F:DNA-binding transcription factor activity"/>
    <property type="evidence" value="ECO:0007669"/>
    <property type="project" value="InterPro"/>
</dbReference>
<evidence type="ECO:0000256" key="1">
    <source>
        <dbReference type="ARBA" id="ARBA00023125"/>
    </source>
</evidence>
<name>A0A2S6ITU2_9ACTN</name>
<comment type="caution">
    <text evidence="4">The sequence shown here is derived from an EMBL/GenBank/DDBJ whole genome shotgun (WGS) entry which is preliminary data.</text>
</comment>
<feature type="domain" description="HTH merR-type" evidence="3">
    <location>
        <begin position="2"/>
        <end position="71"/>
    </location>
</feature>
<dbReference type="PANTHER" id="PTHR30204:SF97">
    <property type="entry name" value="MERR FAMILY REGULATORY PROTEIN"/>
    <property type="match status" value="1"/>
</dbReference>
<evidence type="ECO:0000313" key="4">
    <source>
        <dbReference type="EMBL" id="PPK97591.1"/>
    </source>
</evidence>
<feature type="compositionally biased region" description="Basic and acidic residues" evidence="2">
    <location>
        <begin position="127"/>
        <end position="137"/>
    </location>
</feature>
<dbReference type="Proteomes" id="UP000239485">
    <property type="component" value="Unassembled WGS sequence"/>
</dbReference>
<dbReference type="EMBL" id="PTJD01000003">
    <property type="protein sequence ID" value="PPK97591.1"/>
    <property type="molecule type" value="Genomic_DNA"/>
</dbReference>
<protein>
    <submittedName>
        <fullName evidence="4">MerR-like DNA binding protein</fullName>
    </submittedName>
</protein>
<reference evidence="4 5" key="1">
    <citation type="submission" date="2018-02" db="EMBL/GenBank/DDBJ databases">
        <title>Genomic Encyclopedia of Archaeal and Bacterial Type Strains, Phase II (KMG-II): from individual species to whole genera.</title>
        <authorList>
            <person name="Goeker M."/>
        </authorList>
    </citation>
    <scope>NUCLEOTIDE SEQUENCE [LARGE SCALE GENOMIC DNA]</scope>
    <source>
        <strain evidence="4 5">DSM 22857</strain>
    </source>
</reference>
<proteinExistence type="predicted"/>
<accession>A0A2S6ITU2</accession>
<dbReference type="PROSITE" id="PS50937">
    <property type="entry name" value="HTH_MERR_2"/>
    <property type="match status" value="1"/>
</dbReference>
<feature type="region of interest" description="Disordered" evidence="2">
    <location>
        <begin position="111"/>
        <end position="137"/>
    </location>
</feature>
<dbReference type="PANTHER" id="PTHR30204">
    <property type="entry name" value="REDOX-CYCLING DRUG-SENSING TRANSCRIPTIONAL ACTIVATOR SOXR"/>
    <property type="match status" value="1"/>
</dbReference>
<keyword evidence="5" id="KW-1185">Reference proteome</keyword>
<evidence type="ECO:0000256" key="2">
    <source>
        <dbReference type="SAM" id="MobiDB-lite"/>
    </source>
</evidence>
<dbReference type="Pfam" id="PF13411">
    <property type="entry name" value="MerR_1"/>
    <property type="match status" value="1"/>
</dbReference>
<feature type="compositionally biased region" description="Acidic residues" evidence="2">
    <location>
        <begin position="111"/>
        <end position="125"/>
    </location>
</feature>
<dbReference type="SUPFAM" id="SSF46955">
    <property type="entry name" value="Putative DNA-binding domain"/>
    <property type="match status" value="1"/>
</dbReference>
<dbReference type="RefSeq" id="WP_158257135.1">
    <property type="nucleotide sequence ID" value="NZ_PTJD01000003.1"/>
</dbReference>
<dbReference type="OrthoDB" id="9800334at2"/>